<dbReference type="RefSeq" id="WP_256029662.1">
    <property type="nucleotide sequence ID" value="NZ_JAHLKM010000010.1"/>
</dbReference>
<gene>
    <name evidence="1" type="ORF">KM295_09135</name>
</gene>
<dbReference type="PANTHER" id="PTHR33254:SF4">
    <property type="entry name" value="4-HYDROXY-4-METHYL-2-OXOGLUTARATE ALDOLASE 3-RELATED"/>
    <property type="match status" value="1"/>
</dbReference>
<dbReference type="PANTHER" id="PTHR33254">
    <property type="entry name" value="4-HYDROXY-4-METHYL-2-OXOGLUTARATE ALDOLASE 3-RELATED"/>
    <property type="match status" value="1"/>
</dbReference>
<organism evidence="1 2">
    <name type="scientific">Natronomonas aquatica</name>
    <dbReference type="NCBI Taxonomy" id="2841590"/>
    <lineage>
        <taxon>Archaea</taxon>
        <taxon>Methanobacteriati</taxon>
        <taxon>Methanobacteriota</taxon>
        <taxon>Stenosarchaea group</taxon>
        <taxon>Halobacteria</taxon>
        <taxon>Halobacteriales</taxon>
        <taxon>Natronomonadaceae</taxon>
        <taxon>Natronomonas</taxon>
    </lineage>
</organism>
<keyword evidence="2" id="KW-1185">Reference proteome</keyword>
<dbReference type="InterPro" id="IPR005493">
    <property type="entry name" value="RraA/RraA-like"/>
</dbReference>
<sequence>MTTGSDTIDESVVERFEHVSSGEVADTKLDAVSVLGPDIDPVHTDCEVVGTARTVTLDPSALCAPVTTLEKAHEGEVIVVDADDRIDEAVWGELLSRYAAATGVRGVITNGAIRDVTGIRDLGFPTFAKGRTPRGPSGSEPAERAVPVTVGGSSIEPGDILVGDETGIAAIKRDDATDVIEAAEEVAEMEQGVRQKLDEGETLENAL</sequence>
<name>A0A9R1CU21_9EURY</name>
<reference evidence="1" key="1">
    <citation type="journal article" date="2023" name="Front. Microbiol.">
        <title>Genomic-based phylogenetic and metabolic analyses of the genus Natronomonas, and description of Natronomonas aquatica sp. nov.</title>
        <authorList>
            <person name="Garcia-Roldan A."/>
            <person name="Duran-Viseras A."/>
            <person name="de la Haba R.R."/>
            <person name="Corral P."/>
            <person name="Sanchez-Porro C."/>
            <person name="Ventosa A."/>
        </authorList>
    </citation>
    <scope>NUCLEOTIDE SEQUENCE</scope>
    <source>
        <strain evidence="1">F2-12</strain>
    </source>
</reference>
<evidence type="ECO:0000313" key="1">
    <source>
        <dbReference type="EMBL" id="MCQ4333636.1"/>
    </source>
</evidence>
<proteinExistence type="predicted"/>
<dbReference type="Pfam" id="PF03737">
    <property type="entry name" value="RraA-like"/>
    <property type="match status" value="1"/>
</dbReference>
<dbReference type="Gene3D" id="3.50.30.40">
    <property type="entry name" value="Ribonuclease E inhibitor RraA/RraA-like"/>
    <property type="match status" value="1"/>
</dbReference>
<accession>A0A9R1CU21</accession>
<protein>
    <submittedName>
        <fullName evidence="1">RraA family protein</fullName>
    </submittedName>
</protein>
<dbReference type="SUPFAM" id="SSF89562">
    <property type="entry name" value="RraA-like"/>
    <property type="match status" value="1"/>
</dbReference>
<dbReference type="Proteomes" id="UP001139494">
    <property type="component" value="Unassembled WGS sequence"/>
</dbReference>
<comment type="caution">
    <text evidence="1">The sequence shown here is derived from an EMBL/GenBank/DDBJ whole genome shotgun (WGS) entry which is preliminary data.</text>
</comment>
<dbReference type="CDD" id="cd16841">
    <property type="entry name" value="RraA_family"/>
    <property type="match status" value="1"/>
</dbReference>
<dbReference type="EMBL" id="JAHLKM010000010">
    <property type="protein sequence ID" value="MCQ4333636.1"/>
    <property type="molecule type" value="Genomic_DNA"/>
</dbReference>
<evidence type="ECO:0000313" key="2">
    <source>
        <dbReference type="Proteomes" id="UP001139494"/>
    </source>
</evidence>
<dbReference type="InterPro" id="IPR036704">
    <property type="entry name" value="RraA/RraA-like_sf"/>
</dbReference>
<dbReference type="AlphaFoldDB" id="A0A9R1CU21"/>